<reference evidence="2" key="1">
    <citation type="journal article" date="2013" name="Nature">
        <title>Pan genome of the phytoplankton Emiliania underpins its global distribution.</title>
        <authorList>
            <person name="Read B.A."/>
            <person name="Kegel J."/>
            <person name="Klute M.J."/>
            <person name="Kuo A."/>
            <person name="Lefebvre S.C."/>
            <person name="Maumus F."/>
            <person name="Mayer C."/>
            <person name="Miller J."/>
            <person name="Monier A."/>
            <person name="Salamov A."/>
            <person name="Young J."/>
            <person name="Aguilar M."/>
            <person name="Claverie J.M."/>
            <person name="Frickenhaus S."/>
            <person name="Gonzalez K."/>
            <person name="Herman E.K."/>
            <person name="Lin Y.C."/>
            <person name="Napier J."/>
            <person name="Ogata H."/>
            <person name="Sarno A.F."/>
            <person name="Shmutz J."/>
            <person name="Schroeder D."/>
            <person name="de Vargas C."/>
            <person name="Verret F."/>
            <person name="von Dassow P."/>
            <person name="Valentin K."/>
            <person name="Van de Peer Y."/>
            <person name="Wheeler G."/>
            <person name="Dacks J.B."/>
            <person name="Delwiche C.F."/>
            <person name="Dyhrman S.T."/>
            <person name="Glockner G."/>
            <person name="John U."/>
            <person name="Richards T."/>
            <person name="Worden A.Z."/>
            <person name="Zhang X."/>
            <person name="Grigoriev I.V."/>
            <person name="Allen A.E."/>
            <person name="Bidle K."/>
            <person name="Borodovsky M."/>
            <person name="Bowler C."/>
            <person name="Brownlee C."/>
            <person name="Cock J.M."/>
            <person name="Elias M."/>
            <person name="Gladyshev V.N."/>
            <person name="Groth M."/>
            <person name="Guda C."/>
            <person name="Hadaegh A."/>
            <person name="Iglesias-Rodriguez M.D."/>
            <person name="Jenkins J."/>
            <person name="Jones B.M."/>
            <person name="Lawson T."/>
            <person name="Leese F."/>
            <person name="Lindquist E."/>
            <person name="Lobanov A."/>
            <person name="Lomsadze A."/>
            <person name="Malik S.B."/>
            <person name="Marsh M.E."/>
            <person name="Mackinder L."/>
            <person name="Mock T."/>
            <person name="Mueller-Roeber B."/>
            <person name="Pagarete A."/>
            <person name="Parker M."/>
            <person name="Probert I."/>
            <person name="Quesneville H."/>
            <person name="Raines C."/>
            <person name="Rensing S.A."/>
            <person name="Riano-Pachon D.M."/>
            <person name="Richier S."/>
            <person name="Rokitta S."/>
            <person name="Shiraiwa Y."/>
            <person name="Soanes D.M."/>
            <person name="van der Giezen M."/>
            <person name="Wahlund T.M."/>
            <person name="Williams B."/>
            <person name="Wilson W."/>
            <person name="Wolfe G."/>
            <person name="Wurch L.L."/>
        </authorList>
    </citation>
    <scope>NUCLEOTIDE SEQUENCE</scope>
</reference>
<dbReference type="AlphaFoldDB" id="A0A0D3KVM4"/>
<evidence type="ECO:0008006" key="3">
    <source>
        <dbReference type="Google" id="ProtNLM"/>
    </source>
</evidence>
<evidence type="ECO:0000313" key="2">
    <source>
        <dbReference type="Proteomes" id="UP000013827"/>
    </source>
</evidence>
<dbReference type="KEGG" id="ehx:EMIHUDRAFT_466643"/>
<sequence length="536" mass="57942">MALMRTSRGPKVKLTLEAGPGGIVCATLTKEQRTEAIKRPSVKEMVEVFEPIYKKVLLDGLLGKKVALFAEGRRRRVPCGPSLAPYLNAPSDQELHFKVRFCPEAKFLAPTRGDKAGPNADSAPDNDGWYKKGPKELFTWAEAAASSRSSYLDGLKQCFEAGQLSFAQCVSKVKLAVQQAQVDNVVVPLPKDKAIAKSANRTRKMHTRRMHMLGRNRSVGKTDVDGFDSAESSFSDRLGPLSPGLRGWRKLALREAAAKEKAVFEAPRKEMKKVEDIYYDEKAAAEAMAKAAALRLLASALLVKAYRRLSVKRKAEQAAEAGREASQDGAAISVASEAMAKAAALRLLASALLVKAYRRRLLASALLVKAYRRLSVKRKAEQAAEAGREASQDGAAISVASDDASEDAVIERAHHLIVPATDPTTVSQADAASQPKPPLELSVIVVTYMKPEGRKNEKEFSVDHTVKYVLESFGFTGREHRFLQNHASTPLHTSDDRLSDFLDPGAKITLDHGGLSGGCPSSSTAPAVPAALAAMT</sequence>
<dbReference type="GeneID" id="17285080"/>
<proteinExistence type="predicted"/>
<protein>
    <recommendedName>
        <fullName evidence="3">Ubiquitin-like domain-containing protein</fullName>
    </recommendedName>
</protein>
<dbReference type="Proteomes" id="UP000013827">
    <property type="component" value="Unassembled WGS sequence"/>
</dbReference>
<evidence type="ECO:0000313" key="1">
    <source>
        <dbReference type="EnsemblProtists" id="EOD39809"/>
    </source>
</evidence>
<dbReference type="PaxDb" id="2903-EOD39809"/>
<keyword evidence="2" id="KW-1185">Reference proteome</keyword>
<dbReference type="RefSeq" id="XP_005792238.1">
    <property type="nucleotide sequence ID" value="XM_005792181.1"/>
</dbReference>
<organism evidence="1 2">
    <name type="scientific">Emiliania huxleyi (strain CCMP1516)</name>
    <dbReference type="NCBI Taxonomy" id="280463"/>
    <lineage>
        <taxon>Eukaryota</taxon>
        <taxon>Haptista</taxon>
        <taxon>Haptophyta</taxon>
        <taxon>Prymnesiophyceae</taxon>
        <taxon>Isochrysidales</taxon>
        <taxon>Noelaerhabdaceae</taxon>
        <taxon>Emiliania</taxon>
    </lineage>
</organism>
<dbReference type="HOGENOM" id="CLU_508487_0_0_1"/>
<reference evidence="1" key="2">
    <citation type="submission" date="2024-10" db="UniProtKB">
        <authorList>
            <consortium name="EnsemblProtists"/>
        </authorList>
    </citation>
    <scope>IDENTIFICATION</scope>
</reference>
<dbReference type="EnsemblProtists" id="EOD39809">
    <property type="protein sequence ID" value="EOD39809"/>
    <property type="gene ID" value="EMIHUDRAFT_466643"/>
</dbReference>
<name>A0A0D3KVM4_EMIH1</name>
<accession>A0A0D3KVM4</accession>